<evidence type="ECO:0000313" key="2">
    <source>
        <dbReference type="Proteomes" id="UP000485058"/>
    </source>
</evidence>
<accession>A0A699Z0Z5</accession>
<keyword evidence="2" id="KW-1185">Reference proteome</keyword>
<dbReference type="EMBL" id="BLLF01000958">
    <property type="protein sequence ID" value="GFH16187.1"/>
    <property type="molecule type" value="Genomic_DNA"/>
</dbReference>
<organism evidence="1 2">
    <name type="scientific">Haematococcus lacustris</name>
    <name type="common">Green alga</name>
    <name type="synonym">Haematococcus pluvialis</name>
    <dbReference type="NCBI Taxonomy" id="44745"/>
    <lineage>
        <taxon>Eukaryota</taxon>
        <taxon>Viridiplantae</taxon>
        <taxon>Chlorophyta</taxon>
        <taxon>core chlorophytes</taxon>
        <taxon>Chlorophyceae</taxon>
        <taxon>CS clade</taxon>
        <taxon>Chlamydomonadales</taxon>
        <taxon>Haematococcaceae</taxon>
        <taxon>Haematococcus</taxon>
    </lineage>
</organism>
<comment type="caution">
    <text evidence="1">The sequence shown here is derived from an EMBL/GenBank/DDBJ whole genome shotgun (WGS) entry which is preliminary data.</text>
</comment>
<sequence length="115" mass="13285">MQRLYISPTQSDWPDYLSVAQFVVNYSWQDSINPTPSLEAVAKTKQCMHAAQQRQAAYANQDRREVQKGQEVPGAVGRLRWRKQNRPNQTRQSLLLPFNGQPSLFGCKNMCTWNE</sequence>
<evidence type="ECO:0000313" key="1">
    <source>
        <dbReference type="EMBL" id="GFH16187.1"/>
    </source>
</evidence>
<dbReference type="AlphaFoldDB" id="A0A699Z0Z5"/>
<gene>
    <name evidence="1" type="ORF">HaLaN_12562</name>
</gene>
<name>A0A699Z0Z5_HAELA</name>
<protein>
    <submittedName>
        <fullName evidence="1">Uncharacterized protein</fullName>
    </submittedName>
</protein>
<proteinExistence type="predicted"/>
<reference evidence="1 2" key="1">
    <citation type="submission" date="2020-02" db="EMBL/GenBank/DDBJ databases">
        <title>Draft genome sequence of Haematococcus lacustris strain NIES-144.</title>
        <authorList>
            <person name="Morimoto D."/>
            <person name="Nakagawa S."/>
            <person name="Yoshida T."/>
            <person name="Sawayama S."/>
        </authorList>
    </citation>
    <scope>NUCLEOTIDE SEQUENCE [LARGE SCALE GENOMIC DNA]</scope>
    <source>
        <strain evidence="1 2">NIES-144</strain>
    </source>
</reference>
<dbReference type="Proteomes" id="UP000485058">
    <property type="component" value="Unassembled WGS sequence"/>
</dbReference>